<feature type="domain" description="Carbohydrate kinase FGGY C-terminal" evidence="5">
    <location>
        <begin position="299"/>
        <end position="473"/>
    </location>
</feature>
<name>A0A4Q2U2N3_9HYPH</name>
<dbReference type="OrthoDB" id="9786272at2"/>
<dbReference type="InterPro" id="IPR050406">
    <property type="entry name" value="FGGY_Carb_Kinase"/>
</dbReference>
<feature type="compositionally biased region" description="Basic and acidic residues" evidence="4">
    <location>
        <begin position="1"/>
        <end position="10"/>
    </location>
</feature>
<dbReference type="PANTHER" id="PTHR43095">
    <property type="entry name" value="SUGAR KINASE"/>
    <property type="match status" value="1"/>
</dbReference>
<dbReference type="PANTHER" id="PTHR43095:SF5">
    <property type="entry name" value="XYLULOSE KINASE"/>
    <property type="match status" value="1"/>
</dbReference>
<dbReference type="EMBL" id="QYBB01000025">
    <property type="protein sequence ID" value="RYC30430.1"/>
    <property type="molecule type" value="Genomic_DNA"/>
</dbReference>
<organism evidence="6 7">
    <name type="scientific">Lichenibacterium minor</name>
    <dbReference type="NCBI Taxonomy" id="2316528"/>
    <lineage>
        <taxon>Bacteria</taxon>
        <taxon>Pseudomonadati</taxon>
        <taxon>Pseudomonadota</taxon>
        <taxon>Alphaproteobacteria</taxon>
        <taxon>Hyphomicrobiales</taxon>
        <taxon>Lichenihabitantaceae</taxon>
        <taxon>Lichenibacterium</taxon>
    </lineage>
</organism>
<keyword evidence="3 6" id="KW-0418">Kinase</keyword>
<feature type="region of interest" description="Disordered" evidence="4">
    <location>
        <begin position="1"/>
        <end position="45"/>
    </location>
</feature>
<keyword evidence="7" id="KW-1185">Reference proteome</keyword>
<reference evidence="6 7" key="2">
    <citation type="submission" date="2019-02" db="EMBL/GenBank/DDBJ databases">
        <title>'Lichenibacterium ramalinii' gen. nov. sp. nov., 'Lichenibacterium minor' gen. nov. sp. nov.</title>
        <authorList>
            <person name="Pankratov T."/>
        </authorList>
    </citation>
    <scope>NUCLEOTIDE SEQUENCE [LARGE SCALE GENOMIC DNA]</scope>
    <source>
        <strain evidence="6 7">RmlP026</strain>
    </source>
</reference>
<sequence>MAAARPRDGRPAGSSPDAPLVGPHGRPHGHGAVGRADGAAPRPDVRPAVSAAPFRRVAVLDVGKTNVKLVVVDAAEGGEVWSRSVPNRVRTDDRYPHADIGTIDAFLVDALADAAAAVGVDAISIATHGATGALVGADGLALPVLDYEHDGPNAVADDYERSRPAFDETFSPRLPGGLNLGAQLFWQARAFPDAVARASAFLTYPQYWAWRLTGVAATEATSLGCHTDLWAPGLGTFSSLVGRMGWGGLMAPVRSAFDVLGPLRPAVASRVGLRSAVPVCCGVHDSNASLLPHIQHRTGPQAIVSTGTWVVAFAVGGALHRLDASRDMLANVDAHGRPVPSARFMGGREFDRLTEGRAEVPDAACVASVLERRVMAWPGFAPGSGPFPVAAGRWSTDPASLSAPERTAAASLYAALMTATCLDLLGAAGSTTVEGPFARNALFLDALARLTDRPVLVSPGATGTSSGAAGLFAGPGKHEPYPATLVDRRSFSDASFSDYAARWRERAGS</sequence>
<dbReference type="Proteomes" id="UP000290759">
    <property type="component" value="Unassembled WGS sequence"/>
</dbReference>
<dbReference type="Gene3D" id="3.30.420.40">
    <property type="match status" value="2"/>
</dbReference>
<dbReference type="InterPro" id="IPR049382">
    <property type="entry name" value="FGGY_C_2"/>
</dbReference>
<proteinExistence type="inferred from homology"/>
<comment type="similarity">
    <text evidence="1">Belongs to the FGGY kinase family.</text>
</comment>
<evidence type="ECO:0000259" key="5">
    <source>
        <dbReference type="Pfam" id="PF21546"/>
    </source>
</evidence>
<dbReference type="CDD" id="cd07772">
    <property type="entry name" value="ASKHA_NBD_FGGY_NaCK-like"/>
    <property type="match status" value="1"/>
</dbReference>
<dbReference type="InterPro" id="IPR043129">
    <property type="entry name" value="ATPase_NBD"/>
</dbReference>
<evidence type="ECO:0000313" key="7">
    <source>
        <dbReference type="Proteomes" id="UP000290759"/>
    </source>
</evidence>
<dbReference type="SUPFAM" id="SSF53067">
    <property type="entry name" value="Actin-like ATPase domain"/>
    <property type="match status" value="1"/>
</dbReference>
<dbReference type="AlphaFoldDB" id="A0A4Q2U2N3"/>
<accession>A0A4Q2U2N3</accession>
<reference evidence="6 7" key="1">
    <citation type="submission" date="2018-12" db="EMBL/GenBank/DDBJ databases">
        <authorList>
            <person name="Grouzdev D.S."/>
            <person name="Krutkina M.S."/>
        </authorList>
    </citation>
    <scope>NUCLEOTIDE SEQUENCE [LARGE SCALE GENOMIC DNA]</scope>
    <source>
        <strain evidence="6 7">RmlP026</strain>
    </source>
</reference>
<gene>
    <name evidence="6" type="ORF">D3273_18690</name>
</gene>
<evidence type="ECO:0000256" key="4">
    <source>
        <dbReference type="SAM" id="MobiDB-lite"/>
    </source>
</evidence>
<dbReference type="Pfam" id="PF21546">
    <property type="entry name" value="FGGY_C_2"/>
    <property type="match status" value="1"/>
</dbReference>
<protein>
    <submittedName>
        <fullName evidence="6">Carbohydrate kinase</fullName>
    </submittedName>
</protein>
<evidence type="ECO:0000313" key="6">
    <source>
        <dbReference type="EMBL" id="RYC30430.1"/>
    </source>
</evidence>
<evidence type="ECO:0000256" key="1">
    <source>
        <dbReference type="ARBA" id="ARBA00009156"/>
    </source>
</evidence>
<comment type="caution">
    <text evidence="6">The sequence shown here is derived from an EMBL/GenBank/DDBJ whole genome shotgun (WGS) entry which is preliminary data.</text>
</comment>
<evidence type="ECO:0000256" key="3">
    <source>
        <dbReference type="ARBA" id="ARBA00022777"/>
    </source>
</evidence>
<dbReference type="GO" id="GO:0016301">
    <property type="term" value="F:kinase activity"/>
    <property type="evidence" value="ECO:0007669"/>
    <property type="project" value="UniProtKB-KW"/>
</dbReference>
<evidence type="ECO:0000256" key="2">
    <source>
        <dbReference type="ARBA" id="ARBA00022679"/>
    </source>
</evidence>
<keyword evidence="2" id="KW-0808">Transferase</keyword>